<name>A0A0R1SLA8_9LACO</name>
<dbReference type="OrthoDB" id="1790977at2"/>
<dbReference type="EMBL" id="AZFA01000028">
    <property type="protein sequence ID" value="KRL65691.1"/>
    <property type="molecule type" value="Genomic_DNA"/>
</dbReference>
<dbReference type="eggNOG" id="COG1959">
    <property type="taxonomic scope" value="Bacteria"/>
</dbReference>
<dbReference type="InterPro" id="IPR014820">
    <property type="entry name" value="PriCT_1"/>
</dbReference>
<proteinExistence type="predicted"/>
<comment type="caution">
    <text evidence="2">The sequence shown here is derived from an EMBL/GenBank/DDBJ whole genome shotgun (WGS) entry which is preliminary data.</text>
</comment>
<sequence length="513" mass="58731">MSVTEKLSYKSWSAISLILHNGLKKYKPKNSKLVQLNQEVHNDNKTGSIAVFRNKSSMSRDMGFVVTSEEALIENIETLTHWTPNTFNWLGYDNSRKHIKGHSERNLSQINAFVVDIDFKDALDRDRNLNLVNSSIVLDDHILPTLVLKTDKGYQIYYILDRPAFLSKHKNGSMPVLSAARKISENIKSTIMEKIPATDVGCNSFGIFRIPREDNIIFFEPELTYSFAGFLMWSKSVTQKSKEKRKSNLKVINSPHSQYRKQTDQAWFRIMLTKHNIKPGQGLGRHNTILTLALACYSSGKNQNDAFNLLDEFNSYLEDPLDVRDMQRCVRDAYSGNYKGASKLYIDELIDTWATPDEKRIVVQESNVQWYKWAKPRTERVYSHGSEWLNDVIELINKVSSGADKVIMSTRAIRDALDISPSTLNRVMKQAISSNKLIVKKGKGNQASQIATLEMVLRALYRKREAESIAWVNYLEAFLKLQNRQYIEEQSVFSDVEGIDDEVDRFGTNISTG</sequence>
<feature type="domain" description="Primase C-terminal 1" evidence="1">
    <location>
        <begin position="282"/>
        <end position="338"/>
    </location>
</feature>
<dbReference type="RefSeq" id="WP_010625591.1">
    <property type="nucleotide sequence ID" value="NZ_AZFA01000028.1"/>
</dbReference>
<keyword evidence="3" id="KW-1185">Reference proteome</keyword>
<accession>A0A0R1SLA8</accession>
<dbReference type="PATRIC" id="fig|1423815.3.peg.1343"/>
<organism evidence="2 3">
    <name type="scientific">Companilactobacillus versmoldensis DSM 14857 = KCTC 3814</name>
    <dbReference type="NCBI Taxonomy" id="1423815"/>
    <lineage>
        <taxon>Bacteria</taxon>
        <taxon>Bacillati</taxon>
        <taxon>Bacillota</taxon>
        <taxon>Bacilli</taxon>
        <taxon>Lactobacillales</taxon>
        <taxon>Lactobacillaceae</taxon>
        <taxon>Companilactobacillus</taxon>
    </lineage>
</organism>
<dbReference type="Proteomes" id="UP000051647">
    <property type="component" value="Unassembled WGS sequence"/>
</dbReference>
<evidence type="ECO:0000313" key="2">
    <source>
        <dbReference type="EMBL" id="KRL65691.1"/>
    </source>
</evidence>
<gene>
    <name evidence="2" type="ORF">FC27_GL001309</name>
</gene>
<reference evidence="2 3" key="1">
    <citation type="journal article" date="2015" name="Genome Announc.">
        <title>Expanding the biotechnology potential of lactobacilli through comparative genomics of 213 strains and associated genera.</title>
        <authorList>
            <person name="Sun Z."/>
            <person name="Harris H.M."/>
            <person name="McCann A."/>
            <person name="Guo C."/>
            <person name="Argimon S."/>
            <person name="Zhang W."/>
            <person name="Yang X."/>
            <person name="Jeffery I.B."/>
            <person name="Cooney J.C."/>
            <person name="Kagawa T.F."/>
            <person name="Liu W."/>
            <person name="Song Y."/>
            <person name="Salvetti E."/>
            <person name="Wrobel A."/>
            <person name="Rasinkangas P."/>
            <person name="Parkhill J."/>
            <person name="Rea M.C."/>
            <person name="O'Sullivan O."/>
            <person name="Ritari J."/>
            <person name="Douillard F.P."/>
            <person name="Paul Ross R."/>
            <person name="Yang R."/>
            <person name="Briner A.E."/>
            <person name="Felis G.E."/>
            <person name="de Vos W.M."/>
            <person name="Barrangou R."/>
            <person name="Klaenhammer T.R."/>
            <person name="Caufield P.W."/>
            <person name="Cui Y."/>
            <person name="Zhang H."/>
            <person name="O'Toole P.W."/>
        </authorList>
    </citation>
    <scope>NUCLEOTIDE SEQUENCE [LARGE SCALE GENOMIC DNA]</scope>
    <source>
        <strain evidence="2 3">DSM 14857</strain>
    </source>
</reference>
<evidence type="ECO:0000259" key="1">
    <source>
        <dbReference type="Pfam" id="PF08708"/>
    </source>
</evidence>
<dbReference type="AlphaFoldDB" id="A0A0R1SLA8"/>
<evidence type="ECO:0000313" key="3">
    <source>
        <dbReference type="Proteomes" id="UP000051647"/>
    </source>
</evidence>
<dbReference type="STRING" id="1423815.FC27_GL001309"/>
<protein>
    <submittedName>
        <fullName evidence="2">Plasmid replication protein</fullName>
    </submittedName>
</protein>
<dbReference type="Pfam" id="PF08708">
    <property type="entry name" value="PriCT_1"/>
    <property type="match status" value="1"/>
</dbReference>